<evidence type="ECO:0000256" key="10">
    <source>
        <dbReference type="PIRSR" id="PIRSR000409-3"/>
    </source>
</evidence>
<evidence type="ECO:0000256" key="1">
    <source>
        <dbReference type="ARBA" id="ARBA00001286"/>
    </source>
</evidence>
<comment type="cofactor">
    <cofactor evidence="10">
        <name>Zn(2+)</name>
        <dbReference type="ChEBI" id="CHEBI:29105"/>
    </cofactor>
    <text evidence="10">Binds 1 zinc ion per subunit.</text>
</comment>
<comment type="catalytic activity">
    <reaction evidence="8">
        <text>a 6-O-methyl-2'-deoxyguanosine in DNA + L-cysteinyl-[protein] = S-methyl-L-cysteinyl-[protein] + a 2'-deoxyguanosine in DNA</text>
        <dbReference type="Rhea" id="RHEA:24000"/>
        <dbReference type="Rhea" id="RHEA-COMP:10131"/>
        <dbReference type="Rhea" id="RHEA-COMP:10132"/>
        <dbReference type="Rhea" id="RHEA-COMP:11367"/>
        <dbReference type="Rhea" id="RHEA-COMP:11368"/>
        <dbReference type="ChEBI" id="CHEBI:29950"/>
        <dbReference type="ChEBI" id="CHEBI:82612"/>
        <dbReference type="ChEBI" id="CHEBI:85445"/>
        <dbReference type="ChEBI" id="CHEBI:85448"/>
        <dbReference type="EC" id="2.1.1.63"/>
    </reaction>
</comment>
<dbReference type="InterPro" id="IPR018060">
    <property type="entry name" value="HTH_AraC"/>
</dbReference>
<dbReference type="Pfam" id="PF02805">
    <property type="entry name" value="Ada_Zn_binding"/>
    <property type="match status" value="1"/>
</dbReference>
<evidence type="ECO:0000259" key="11">
    <source>
        <dbReference type="PROSITE" id="PS01124"/>
    </source>
</evidence>
<dbReference type="SUPFAM" id="SSF53155">
    <property type="entry name" value="Methylated DNA-protein cysteine methyltransferase domain"/>
    <property type="match status" value="1"/>
</dbReference>
<feature type="active site" description="Nucleophile; methyl group acceptor from either O6-methylguanine or O4-methylthymine" evidence="9">
    <location>
        <position position="317"/>
    </location>
</feature>
<dbReference type="GO" id="GO:0008270">
    <property type="term" value="F:zinc ion binding"/>
    <property type="evidence" value="ECO:0007669"/>
    <property type="project" value="InterPro"/>
</dbReference>
<gene>
    <name evidence="12" type="ORF">Lery_0427</name>
</gene>
<dbReference type="Gene3D" id="3.30.160.70">
    <property type="entry name" value="Methylated DNA-protein cysteine methyltransferase domain"/>
    <property type="match status" value="1"/>
</dbReference>
<dbReference type="PROSITE" id="PS00374">
    <property type="entry name" value="MGMT"/>
    <property type="match status" value="1"/>
</dbReference>
<dbReference type="RefSeq" id="WP_058525601.1">
    <property type="nucleotide sequence ID" value="NZ_CAAAHY010000001.1"/>
</dbReference>
<dbReference type="GO" id="GO:0032259">
    <property type="term" value="P:methylation"/>
    <property type="evidence" value="ECO:0007669"/>
    <property type="project" value="UniProtKB-KW"/>
</dbReference>
<feature type="binding site" evidence="10">
    <location>
        <position position="67"/>
    </location>
    <ligand>
        <name>Zn(2+)</name>
        <dbReference type="ChEBI" id="CHEBI:29105"/>
    </ligand>
</feature>
<dbReference type="SUPFAM" id="SSF57884">
    <property type="entry name" value="Ada DNA repair protein, N-terminal domain (N-Ada 10)"/>
    <property type="match status" value="1"/>
</dbReference>
<evidence type="ECO:0000256" key="3">
    <source>
        <dbReference type="ARBA" id="ARBA00022603"/>
    </source>
</evidence>
<evidence type="ECO:0000313" key="12">
    <source>
        <dbReference type="EMBL" id="KTC99526.1"/>
    </source>
</evidence>
<dbReference type="InterPro" id="IPR016221">
    <property type="entry name" value="Bifunct_regulatory_prot_Ada"/>
</dbReference>
<feature type="domain" description="HTH araC/xylS-type" evidence="11">
    <location>
        <begin position="114"/>
        <end position="180"/>
    </location>
</feature>
<dbReference type="GO" id="GO:0006281">
    <property type="term" value="P:DNA repair"/>
    <property type="evidence" value="ECO:0007669"/>
    <property type="project" value="UniProtKB-KW"/>
</dbReference>
<sequence>MLTETIKKQYYQALLDHNPHYEGVFYVGVTTTGIFCRPTCTARKPKYAHCEFFLTAQQALLASYRPCKRCRPLSHPNQVSDVVQQLVEAIEANPEKRWKNGDFQALSTDAVKARRQFKKRFGMTFVEYARARRMGLAVKKIREGESVIEAQLATGYESGSGFRDAFTRIMGAAPSKKGSLTLLKSALLDTPLGPMMAIASDTQLYLLEFIERRGLEREIERLRRRTQAAVVPGHAPPLEWIKQELQAYFAGTLTEFTTPLYFMGSSFQQQVWEALRQIPPGQTRSYTEVAESLGKPLACRAVANANGANQLAIIIPCHRVINSNGELGGYGGGIAKKQWLLDHERKMSSKVVSGSVCAER</sequence>
<dbReference type="NCBIfam" id="TIGR00589">
    <property type="entry name" value="ogt"/>
    <property type="match status" value="1"/>
</dbReference>
<dbReference type="Gene3D" id="1.10.10.10">
    <property type="entry name" value="Winged helix-like DNA-binding domain superfamily/Winged helix DNA-binding domain"/>
    <property type="match status" value="1"/>
</dbReference>
<evidence type="ECO:0000313" key="13">
    <source>
        <dbReference type="Proteomes" id="UP000054773"/>
    </source>
</evidence>
<dbReference type="Proteomes" id="UP000054773">
    <property type="component" value="Unassembled WGS sequence"/>
</dbReference>
<evidence type="ECO:0000256" key="8">
    <source>
        <dbReference type="ARBA" id="ARBA00049348"/>
    </source>
</evidence>
<dbReference type="PROSITE" id="PS01124">
    <property type="entry name" value="HTH_ARAC_FAMILY_2"/>
    <property type="match status" value="1"/>
</dbReference>
<feature type="binding site" evidence="10">
    <location>
        <position position="40"/>
    </location>
    <ligand>
        <name>Zn(2+)</name>
        <dbReference type="ChEBI" id="CHEBI:29105"/>
    </ligand>
</feature>
<feature type="binding site" evidence="10">
    <location>
        <position position="70"/>
    </location>
    <ligand>
        <name>Zn(2+)</name>
        <dbReference type="ChEBI" id="CHEBI:29105"/>
    </ligand>
</feature>
<comment type="catalytic activity">
    <reaction evidence="1">
        <text>a 4-O-methyl-thymidine in DNA + L-cysteinyl-[protein] = a thymidine in DNA + S-methyl-L-cysteinyl-[protein]</text>
        <dbReference type="Rhea" id="RHEA:53428"/>
        <dbReference type="Rhea" id="RHEA-COMP:10131"/>
        <dbReference type="Rhea" id="RHEA-COMP:10132"/>
        <dbReference type="Rhea" id="RHEA-COMP:13555"/>
        <dbReference type="Rhea" id="RHEA-COMP:13556"/>
        <dbReference type="ChEBI" id="CHEBI:29950"/>
        <dbReference type="ChEBI" id="CHEBI:82612"/>
        <dbReference type="ChEBI" id="CHEBI:137386"/>
        <dbReference type="ChEBI" id="CHEBI:137387"/>
        <dbReference type="EC" id="2.1.1.63"/>
    </reaction>
</comment>
<dbReference type="Pfam" id="PF01035">
    <property type="entry name" value="DNA_binding_1"/>
    <property type="match status" value="1"/>
</dbReference>
<dbReference type="PANTHER" id="PTHR10815:SF5">
    <property type="entry name" value="METHYLATED-DNA--PROTEIN-CYSTEINE METHYLTRANSFERASE"/>
    <property type="match status" value="1"/>
</dbReference>
<dbReference type="SMART" id="SM00342">
    <property type="entry name" value="HTH_ARAC"/>
    <property type="match status" value="1"/>
</dbReference>
<dbReference type="Pfam" id="PF02870">
    <property type="entry name" value="Methyltransf_1N"/>
    <property type="match status" value="1"/>
</dbReference>
<comment type="caution">
    <text evidence="12">The sequence shown here is derived from an EMBL/GenBank/DDBJ whole genome shotgun (WGS) entry which is preliminary data.</text>
</comment>
<evidence type="ECO:0000256" key="9">
    <source>
        <dbReference type="PIRSR" id="PIRSR000409-1"/>
    </source>
</evidence>
<keyword evidence="5" id="KW-0227">DNA damage</keyword>
<keyword evidence="10" id="KW-0479">Metal-binding</keyword>
<feature type="active site" description="Nucleophile; methyl group acceptor from methylphosphotriester" evidence="9">
    <location>
        <position position="36"/>
    </location>
</feature>
<dbReference type="EMBL" id="LNYA01000003">
    <property type="protein sequence ID" value="KTC99526.1"/>
    <property type="molecule type" value="Genomic_DNA"/>
</dbReference>
<keyword evidence="2" id="KW-0963">Cytoplasm</keyword>
<dbReference type="FunFam" id="1.10.10.10:FF:000337">
    <property type="entry name" value="Methylated-DNA--protein-cysteine methyltransferase"/>
    <property type="match status" value="1"/>
</dbReference>
<evidence type="ECO:0000256" key="6">
    <source>
        <dbReference type="ARBA" id="ARBA00023159"/>
    </source>
</evidence>
<dbReference type="GO" id="GO:0003700">
    <property type="term" value="F:DNA-binding transcription factor activity"/>
    <property type="evidence" value="ECO:0007669"/>
    <property type="project" value="InterPro"/>
</dbReference>
<keyword evidence="4 12" id="KW-0808">Transferase</keyword>
<dbReference type="InterPro" id="IPR008332">
    <property type="entry name" value="MethylG_MeTrfase_N"/>
</dbReference>
<accession>A0A0W0TVN9</accession>
<dbReference type="CDD" id="cd06445">
    <property type="entry name" value="ATase"/>
    <property type="match status" value="1"/>
</dbReference>
<dbReference type="InterPro" id="IPR014048">
    <property type="entry name" value="MethylDNA_cys_MeTrfase_DNA-bd"/>
</dbReference>
<keyword evidence="13" id="KW-1185">Reference proteome</keyword>
<evidence type="ECO:0000256" key="7">
    <source>
        <dbReference type="ARBA" id="ARBA00023204"/>
    </source>
</evidence>
<proteinExistence type="predicted"/>
<evidence type="ECO:0000256" key="4">
    <source>
        <dbReference type="ARBA" id="ARBA00022679"/>
    </source>
</evidence>
<dbReference type="InterPro" id="IPR036388">
    <property type="entry name" value="WH-like_DNA-bd_sf"/>
</dbReference>
<dbReference type="InterPro" id="IPR001497">
    <property type="entry name" value="MethylDNA_cys_MeTrfase_AS"/>
</dbReference>
<keyword evidence="7" id="KW-0234">DNA repair</keyword>
<dbReference type="InterPro" id="IPR036631">
    <property type="entry name" value="MGMT_N_sf"/>
</dbReference>
<dbReference type="STRING" id="448.Lery_0427"/>
<name>A0A0W0TVN9_LEGER</name>
<dbReference type="GO" id="GO:0003908">
    <property type="term" value="F:methylated-DNA-[protein]-cysteine S-methyltransferase activity"/>
    <property type="evidence" value="ECO:0007669"/>
    <property type="project" value="UniProtKB-EC"/>
</dbReference>
<keyword evidence="10" id="KW-0862">Zinc</keyword>
<dbReference type="OrthoDB" id="9802228at2"/>
<protein>
    <submittedName>
        <fullName evidence="12">Ada protein (O6-methylguanine-DNA methyltransferase)</fullName>
        <ecNumber evidence="12">2.1.1.63</ecNumber>
    </submittedName>
</protein>
<feature type="binding site" evidence="10">
    <location>
        <position position="36"/>
    </location>
    <ligand>
        <name>Zn(2+)</name>
        <dbReference type="ChEBI" id="CHEBI:29105"/>
    </ligand>
</feature>
<dbReference type="GO" id="GO:0043565">
    <property type="term" value="F:sequence-specific DNA binding"/>
    <property type="evidence" value="ECO:0007669"/>
    <property type="project" value="InterPro"/>
</dbReference>
<dbReference type="PATRIC" id="fig|448.7.peg.444"/>
<dbReference type="SUPFAM" id="SSF46767">
    <property type="entry name" value="Methylated DNA-protein cysteine methyltransferase, C-terminal domain"/>
    <property type="match status" value="1"/>
</dbReference>
<evidence type="ECO:0000256" key="5">
    <source>
        <dbReference type="ARBA" id="ARBA00022763"/>
    </source>
</evidence>
<dbReference type="AlphaFoldDB" id="A0A0W0TVN9"/>
<dbReference type="PIRSF" id="PIRSF000409">
    <property type="entry name" value="Ada"/>
    <property type="match status" value="1"/>
</dbReference>
<dbReference type="InterPro" id="IPR036217">
    <property type="entry name" value="MethylDNA_cys_MeTrfase_DNAb"/>
</dbReference>
<dbReference type="Pfam" id="PF12833">
    <property type="entry name" value="HTH_18"/>
    <property type="match status" value="1"/>
</dbReference>
<dbReference type="InterPro" id="IPR004026">
    <property type="entry name" value="Ada_DNA_repair_Zn-bd"/>
</dbReference>
<dbReference type="Gene3D" id="3.40.10.10">
    <property type="entry name" value="DNA Methylphosphotriester Repair Domain"/>
    <property type="match status" value="1"/>
</dbReference>
<keyword evidence="6" id="KW-0010">Activator</keyword>
<dbReference type="Gene3D" id="1.10.10.60">
    <property type="entry name" value="Homeodomain-like"/>
    <property type="match status" value="1"/>
</dbReference>
<evidence type="ECO:0000256" key="2">
    <source>
        <dbReference type="ARBA" id="ARBA00022490"/>
    </source>
</evidence>
<reference evidence="12 13" key="1">
    <citation type="submission" date="2015-11" db="EMBL/GenBank/DDBJ databases">
        <title>Genomic analysis of 38 Legionella species identifies large and diverse effector repertoires.</title>
        <authorList>
            <person name="Burstein D."/>
            <person name="Amaro F."/>
            <person name="Zusman T."/>
            <person name="Lifshitz Z."/>
            <person name="Cohen O."/>
            <person name="Gilbert J.A."/>
            <person name="Pupko T."/>
            <person name="Shuman H.A."/>
            <person name="Segal G."/>
        </authorList>
    </citation>
    <scope>NUCLEOTIDE SEQUENCE [LARGE SCALE GENOMIC DNA]</scope>
    <source>
        <strain evidence="12 13">SE-32A-C8</strain>
    </source>
</reference>
<dbReference type="InterPro" id="IPR035451">
    <property type="entry name" value="Ada-like_dom_sf"/>
</dbReference>
<organism evidence="12 13">
    <name type="scientific">Legionella erythra</name>
    <dbReference type="NCBI Taxonomy" id="448"/>
    <lineage>
        <taxon>Bacteria</taxon>
        <taxon>Pseudomonadati</taxon>
        <taxon>Pseudomonadota</taxon>
        <taxon>Gammaproteobacteria</taxon>
        <taxon>Legionellales</taxon>
        <taxon>Legionellaceae</taxon>
        <taxon>Legionella</taxon>
    </lineage>
</organism>
<dbReference type="PANTHER" id="PTHR10815">
    <property type="entry name" value="METHYLATED-DNA--PROTEIN-CYSTEINE METHYLTRANSFERASE"/>
    <property type="match status" value="1"/>
</dbReference>
<dbReference type="EC" id="2.1.1.63" evidence="12"/>
<keyword evidence="3 12" id="KW-0489">Methyltransferase</keyword>